<name>A0ABX1HKV1_9BACT</name>
<accession>A0ABX1HKV1</accession>
<comment type="caution">
    <text evidence="2">The sequence shown here is derived from an EMBL/GenBank/DDBJ whole genome shotgun (WGS) entry which is preliminary data.</text>
</comment>
<proteinExistence type="predicted"/>
<gene>
    <name evidence="2" type="ORF">HBN54_003500</name>
</gene>
<organism evidence="2 3">
    <name type="scientific">Hymenobacter artigasi</name>
    <dbReference type="NCBI Taxonomy" id="2719616"/>
    <lineage>
        <taxon>Bacteria</taxon>
        <taxon>Pseudomonadati</taxon>
        <taxon>Bacteroidota</taxon>
        <taxon>Cytophagia</taxon>
        <taxon>Cytophagales</taxon>
        <taxon>Hymenobacteraceae</taxon>
        <taxon>Hymenobacter</taxon>
    </lineage>
</organism>
<evidence type="ECO:0000313" key="3">
    <source>
        <dbReference type="Proteomes" id="UP000717634"/>
    </source>
</evidence>
<feature type="transmembrane region" description="Helical" evidence="1">
    <location>
        <begin position="45"/>
        <end position="63"/>
    </location>
</feature>
<evidence type="ECO:0000313" key="2">
    <source>
        <dbReference type="EMBL" id="NKI90888.1"/>
    </source>
</evidence>
<keyword evidence="3" id="KW-1185">Reference proteome</keyword>
<evidence type="ECO:0000256" key="1">
    <source>
        <dbReference type="SAM" id="Phobius"/>
    </source>
</evidence>
<feature type="transmembrane region" description="Helical" evidence="1">
    <location>
        <begin position="15"/>
        <end position="33"/>
    </location>
</feature>
<dbReference type="Proteomes" id="UP000717634">
    <property type="component" value="Unassembled WGS sequence"/>
</dbReference>
<keyword evidence="1" id="KW-1133">Transmembrane helix</keyword>
<dbReference type="RefSeq" id="WP_168674482.1">
    <property type="nucleotide sequence ID" value="NZ_JAAVTK010000012.1"/>
</dbReference>
<keyword evidence="1" id="KW-0472">Membrane</keyword>
<protein>
    <recommendedName>
        <fullName evidence="4">SMODS-associated NUDIX domain-containing protein</fullName>
    </recommendedName>
</protein>
<evidence type="ECO:0008006" key="4">
    <source>
        <dbReference type="Google" id="ProtNLM"/>
    </source>
</evidence>
<sequence length="251" mass="28082">MPILARTDFTLGTKVLIYGATVGFGVVAAWSAVEAVRARDYGQLWVVSLPLLLGCAAGLVYALRHRLELTDTGLWQYGFRTKYLPLADIDGLVENLGAYEVRSAHTTIRLTTDLQDQRGFKDRVVAHLQHWDATQRPFPGRRLPPEDAGKLLTQVQHMVDEGVRTDTLFAADPLLFEQLTDPAYYLVYEHPVHAFLHRVYDAEGADVHAWLAHRSTATTVPGMNVFLLPHHVEWLVVYLGNGTILVRTTGE</sequence>
<dbReference type="EMBL" id="JAAVTK010000012">
    <property type="protein sequence ID" value="NKI90888.1"/>
    <property type="molecule type" value="Genomic_DNA"/>
</dbReference>
<keyword evidence="1" id="KW-0812">Transmembrane</keyword>
<reference evidence="2 3" key="1">
    <citation type="submission" date="2020-03" db="EMBL/GenBank/DDBJ databases">
        <title>Genomic Encyclopedia of Type Strains, Phase IV (KMG-V): Genome sequencing to study the core and pangenomes of soil and plant-associated prokaryotes.</title>
        <authorList>
            <person name="Whitman W."/>
        </authorList>
    </citation>
    <scope>NUCLEOTIDE SEQUENCE [LARGE SCALE GENOMIC DNA]</scope>
    <source>
        <strain evidence="2 3">1B</strain>
    </source>
</reference>